<evidence type="ECO:0000256" key="1">
    <source>
        <dbReference type="ARBA" id="ARBA00001936"/>
    </source>
</evidence>
<sequence length="515" mass="58494">MRIAVEGCSHGELDTIYDQILAKEKATSQRVDLLLLCGDVQAARNEADLHSLAVPVKYRRLGDFHRYYSGERTAPILTIVIGGNHEASNYLWELYFGGWLAPNIYYLGAAGCVQVGGLVIAGASGIYKFNDYNKGHYERQPYSPGDLRSVYHTRLFEISKLCFLHRPDIFLSHDWPNTIEQYGEVHELIRKKPFFRQEIETSSLGSPPLQSVLMALHPRHWFSAHLHVRYAAKILFDGPSPTKVPTASYLPPTQLHVADEPNPEALEIDDDFDEPPNKAVQDTAKPTAADADITEFLALSKCSPRLDYLEYIDVPSSHDADLSAVPMNERPKLPFAFDSRWLAITKVLQPYFSLQRHQKRVPDHQDSSVCEQIREEQQKFETLAQTDPHALSIWRVQQFAQTAPTKTEQADTRRPCTLLLAYTQPLFSPILRHRRSVHWSRYPTLLILIPMLPIPTANTTAERQGGVSLGTPMRSLKSMRAKTSLPEFRPLHKIGNVNAMQRSLRRMHCRSECAH</sequence>
<evidence type="ECO:0000256" key="4">
    <source>
        <dbReference type="ARBA" id="ARBA00004123"/>
    </source>
</evidence>
<evidence type="ECO:0000256" key="12">
    <source>
        <dbReference type="ARBA" id="ARBA00023242"/>
    </source>
</evidence>
<dbReference type="Pfam" id="PF00149">
    <property type="entry name" value="Metallophos"/>
    <property type="match status" value="1"/>
</dbReference>
<protein>
    <submittedName>
        <fullName evidence="14">Lariat debranching enzyme</fullName>
    </submittedName>
</protein>
<dbReference type="PANTHER" id="PTHR12849:SF0">
    <property type="entry name" value="LARIAT DEBRANCHING ENZYME"/>
    <property type="match status" value="1"/>
</dbReference>
<evidence type="ECO:0000256" key="10">
    <source>
        <dbReference type="ARBA" id="ARBA00023004"/>
    </source>
</evidence>
<evidence type="ECO:0000256" key="3">
    <source>
        <dbReference type="ARBA" id="ARBA00001954"/>
    </source>
</evidence>
<dbReference type="InterPro" id="IPR004843">
    <property type="entry name" value="Calcineurin-like_PHP"/>
</dbReference>
<evidence type="ECO:0000256" key="8">
    <source>
        <dbReference type="ARBA" id="ARBA00022801"/>
    </source>
</evidence>
<dbReference type="CDD" id="cd00844">
    <property type="entry name" value="MPP_Dbr1_N"/>
    <property type="match status" value="1"/>
</dbReference>
<dbReference type="InterPro" id="IPR007708">
    <property type="entry name" value="DBR1_C"/>
</dbReference>
<dbReference type="InterPro" id="IPR041816">
    <property type="entry name" value="Dbr1_N"/>
</dbReference>
<evidence type="ECO:0000256" key="5">
    <source>
        <dbReference type="ARBA" id="ARBA00006045"/>
    </source>
</evidence>
<keyword evidence="11" id="KW-0464">Manganese</keyword>
<dbReference type="Pfam" id="PF05011">
    <property type="entry name" value="DBR1"/>
    <property type="match status" value="1"/>
</dbReference>
<proteinExistence type="inferred from homology"/>
<dbReference type="Gene3D" id="3.60.21.10">
    <property type="match status" value="1"/>
</dbReference>
<evidence type="ECO:0000313" key="14">
    <source>
        <dbReference type="EMBL" id="WFD48017.1"/>
    </source>
</evidence>
<keyword evidence="9" id="KW-0862">Zinc</keyword>
<evidence type="ECO:0000259" key="13">
    <source>
        <dbReference type="SMART" id="SM01124"/>
    </source>
</evidence>
<evidence type="ECO:0000256" key="9">
    <source>
        <dbReference type="ARBA" id="ARBA00022833"/>
    </source>
</evidence>
<evidence type="ECO:0000256" key="6">
    <source>
        <dbReference type="ARBA" id="ARBA00022664"/>
    </source>
</evidence>
<organism evidence="14 15">
    <name type="scientific">Malassezia furfur</name>
    <name type="common">Pityriasis versicolor infection agent</name>
    <name type="synonym">Pityrosporum furfur</name>
    <dbReference type="NCBI Taxonomy" id="55194"/>
    <lineage>
        <taxon>Eukaryota</taxon>
        <taxon>Fungi</taxon>
        <taxon>Dikarya</taxon>
        <taxon>Basidiomycota</taxon>
        <taxon>Ustilaginomycotina</taxon>
        <taxon>Malasseziomycetes</taxon>
        <taxon>Malasseziales</taxon>
        <taxon>Malasseziaceae</taxon>
        <taxon>Malassezia</taxon>
    </lineage>
</organism>
<comment type="similarity">
    <text evidence="5">Belongs to the lariat debranching enzyme family.</text>
</comment>
<comment type="cofactor">
    <cofactor evidence="1">
        <name>Mn(2+)</name>
        <dbReference type="ChEBI" id="CHEBI:29035"/>
    </cofactor>
</comment>
<dbReference type="SMART" id="SM01124">
    <property type="entry name" value="DBR1"/>
    <property type="match status" value="1"/>
</dbReference>
<reference evidence="14 15" key="1">
    <citation type="journal article" date="2020" name="Elife">
        <title>Loss of centromere function drives karyotype evolution in closely related Malassezia species.</title>
        <authorList>
            <person name="Sankaranarayanan S.R."/>
            <person name="Ianiri G."/>
            <person name="Coelho M.A."/>
            <person name="Reza M.H."/>
            <person name="Thimmappa B.C."/>
            <person name="Ganguly P."/>
            <person name="Vadnala R.N."/>
            <person name="Sun S."/>
            <person name="Siddharthan R."/>
            <person name="Tellgren-Roth C."/>
            <person name="Dawson T.L."/>
            <person name="Heitman J."/>
            <person name="Sanyal K."/>
        </authorList>
    </citation>
    <scope>NUCLEOTIDE SEQUENCE [LARGE SCALE GENOMIC DNA]</scope>
    <source>
        <strain evidence="14">CBS14141</strain>
    </source>
</reference>
<gene>
    <name evidence="14" type="primary">DBR1</name>
    <name evidence="14" type="ORF">GLX27_002682</name>
</gene>
<evidence type="ECO:0000313" key="15">
    <source>
        <dbReference type="Proteomes" id="UP000818624"/>
    </source>
</evidence>
<name>A0ABY8ET34_MALFU</name>
<evidence type="ECO:0000256" key="2">
    <source>
        <dbReference type="ARBA" id="ARBA00001947"/>
    </source>
</evidence>
<accession>A0ABY8ET34</accession>
<keyword evidence="15" id="KW-1185">Reference proteome</keyword>
<dbReference type="EMBL" id="CP046235">
    <property type="protein sequence ID" value="WFD48017.1"/>
    <property type="molecule type" value="Genomic_DNA"/>
</dbReference>
<evidence type="ECO:0000256" key="7">
    <source>
        <dbReference type="ARBA" id="ARBA00022723"/>
    </source>
</evidence>
<comment type="subcellular location">
    <subcellularLocation>
        <location evidence="4">Nucleus</location>
    </subcellularLocation>
</comment>
<keyword evidence="8" id="KW-0378">Hydrolase</keyword>
<keyword evidence="6" id="KW-0507">mRNA processing</keyword>
<evidence type="ECO:0000256" key="11">
    <source>
        <dbReference type="ARBA" id="ARBA00023211"/>
    </source>
</evidence>
<keyword evidence="12" id="KW-0539">Nucleus</keyword>
<keyword evidence="10" id="KW-0408">Iron</keyword>
<comment type="cofactor">
    <cofactor evidence="3">
        <name>Fe(2+)</name>
        <dbReference type="ChEBI" id="CHEBI:29033"/>
    </cofactor>
</comment>
<dbReference type="SUPFAM" id="SSF56300">
    <property type="entry name" value="Metallo-dependent phosphatases"/>
    <property type="match status" value="1"/>
</dbReference>
<dbReference type="PANTHER" id="PTHR12849">
    <property type="entry name" value="RNA LARIAT DEBRANCHING ENZYME"/>
    <property type="match status" value="1"/>
</dbReference>
<dbReference type="InterPro" id="IPR029052">
    <property type="entry name" value="Metallo-depent_PP-like"/>
</dbReference>
<dbReference type="Proteomes" id="UP000818624">
    <property type="component" value="Chromosome 2"/>
</dbReference>
<feature type="domain" description="Lariat debranching enzyme C-terminal" evidence="13">
    <location>
        <begin position="280"/>
        <end position="425"/>
    </location>
</feature>
<keyword evidence="7" id="KW-0479">Metal-binding</keyword>
<comment type="cofactor">
    <cofactor evidence="2">
        <name>Zn(2+)</name>
        <dbReference type="ChEBI" id="CHEBI:29105"/>
    </cofactor>
</comment>